<keyword evidence="2" id="KW-1003">Cell membrane</keyword>
<evidence type="ECO:0000256" key="4">
    <source>
        <dbReference type="ARBA" id="ARBA00022989"/>
    </source>
</evidence>
<feature type="transmembrane region" description="Helical" evidence="6">
    <location>
        <begin position="38"/>
        <end position="55"/>
    </location>
</feature>
<gene>
    <name evidence="8" type="ORF">EZE20_14305</name>
</gene>
<dbReference type="Proteomes" id="UP000295706">
    <property type="component" value="Unassembled WGS sequence"/>
</dbReference>
<dbReference type="OrthoDB" id="9150437at2"/>
<evidence type="ECO:0000256" key="3">
    <source>
        <dbReference type="ARBA" id="ARBA00022692"/>
    </source>
</evidence>
<comment type="subcellular location">
    <subcellularLocation>
        <location evidence="1">Cell membrane</location>
        <topology evidence="1">Multi-pass membrane protein</topology>
    </subcellularLocation>
</comment>
<evidence type="ECO:0000256" key="6">
    <source>
        <dbReference type="SAM" id="Phobius"/>
    </source>
</evidence>
<proteinExistence type="predicted"/>
<feature type="domain" description="EamA" evidence="7">
    <location>
        <begin position="146"/>
        <end position="286"/>
    </location>
</feature>
<evidence type="ECO:0000256" key="5">
    <source>
        <dbReference type="ARBA" id="ARBA00023136"/>
    </source>
</evidence>
<evidence type="ECO:0000313" key="8">
    <source>
        <dbReference type="EMBL" id="TDB64110.1"/>
    </source>
</evidence>
<reference evidence="8 9" key="1">
    <citation type="submission" date="2019-02" db="EMBL/GenBank/DDBJ databases">
        <title>Arundinibacter roseus gen. nov., sp. nov., a new member of the family Cytophagaceae.</title>
        <authorList>
            <person name="Szuroczki S."/>
            <person name="Khayer B."/>
            <person name="Sproer C."/>
            <person name="Toumi M."/>
            <person name="Szabo A."/>
            <person name="Felfoldi T."/>
            <person name="Schumann P."/>
            <person name="Toth E."/>
        </authorList>
    </citation>
    <scope>NUCLEOTIDE SEQUENCE [LARGE SCALE GENOMIC DNA]</scope>
    <source>
        <strain evidence="8 9">DMA-k-7a</strain>
    </source>
</reference>
<keyword evidence="9" id="KW-1185">Reference proteome</keyword>
<dbReference type="PANTHER" id="PTHR32322">
    <property type="entry name" value="INNER MEMBRANE TRANSPORTER"/>
    <property type="match status" value="1"/>
</dbReference>
<feature type="transmembrane region" description="Helical" evidence="6">
    <location>
        <begin position="67"/>
        <end position="84"/>
    </location>
</feature>
<evidence type="ECO:0000256" key="2">
    <source>
        <dbReference type="ARBA" id="ARBA00022475"/>
    </source>
</evidence>
<feature type="transmembrane region" description="Helical" evidence="6">
    <location>
        <begin position="144"/>
        <end position="163"/>
    </location>
</feature>
<dbReference type="PANTHER" id="PTHR32322:SF18">
    <property type="entry name" value="S-ADENOSYLMETHIONINE_S-ADENOSYLHOMOCYSTEINE TRANSPORTER"/>
    <property type="match status" value="1"/>
</dbReference>
<feature type="transmembrane region" description="Helical" evidence="6">
    <location>
        <begin position="122"/>
        <end position="138"/>
    </location>
</feature>
<feature type="transmembrane region" description="Helical" evidence="6">
    <location>
        <begin position="242"/>
        <end position="261"/>
    </location>
</feature>
<dbReference type="GO" id="GO:0005886">
    <property type="term" value="C:plasma membrane"/>
    <property type="evidence" value="ECO:0007669"/>
    <property type="project" value="UniProtKB-SubCell"/>
</dbReference>
<name>A0A4R4K8Z6_9BACT</name>
<dbReference type="EMBL" id="SMJU01000008">
    <property type="protein sequence ID" value="TDB64110.1"/>
    <property type="molecule type" value="Genomic_DNA"/>
</dbReference>
<feature type="transmembrane region" description="Helical" evidence="6">
    <location>
        <begin position="12"/>
        <end position="32"/>
    </location>
</feature>
<comment type="caution">
    <text evidence="8">The sequence shown here is derived from an EMBL/GenBank/DDBJ whole genome shotgun (WGS) entry which is preliminary data.</text>
</comment>
<dbReference type="RefSeq" id="WP_132118790.1">
    <property type="nucleotide sequence ID" value="NZ_SMJU01000008.1"/>
</dbReference>
<keyword evidence="4 6" id="KW-1133">Transmembrane helix</keyword>
<keyword evidence="3 6" id="KW-0812">Transmembrane</keyword>
<dbReference type="Pfam" id="PF00892">
    <property type="entry name" value="EamA"/>
    <property type="match status" value="2"/>
</dbReference>
<dbReference type="SUPFAM" id="SSF103481">
    <property type="entry name" value="Multidrug resistance efflux transporter EmrE"/>
    <property type="match status" value="2"/>
</dbReference>
<accession>A0A4R4K8Z6</accession>
<keyword evidence="5 6" id="KW-0472">Membrane</keyword>
<dbReference type="InterPro" id="IPR050638">
    <property type="entry name" value="AA-Vitamin_Transporters"/>
</dbReference>
<protein>
    <submittedName>
        <fullName evidence="8">DMT family transporter</fullName>
    </submittedName>
</protein>
<evidence type="ECO:0000313" key="9">
    <source>
        <dbReference type="Proteomes" id="UP000295706"/>
    </source>
</evidence>
<feature type="transmembrane region" description="Helical" evidence="6">
    <location>
        <begin position="175"/>
        <end position="196"/>
    </location>
</feature>
<dbReference type="InterPro" id="IPR037185">
    <property type="entry name" value="EmrE-like"/>
</dbReference>
<evidence type="ECO:0000256" key="1">
    <source>
        <dbReference type="ARBA" id="ARBA00004651"/>
    </source>
</evidence>
<feature type="transmembrane region" description="Helical" evidence="6">
    <location>
        <begin position="273"/>
        <end position="290"/>
    </location>
</feature>
<organism evidence="8 9">
    <name type="scientific">Arundinibacter roseus</name>
    <dbReference type="NCBI Taxonomy" id="2070510"/>
    <lineage>
        <taxon>Bacteria</taxon>
        <taxon>Pseudomonadati</taxon>
        <taxon>Bacteroidota</taxon>
        <taxon>Cytophagia</taxon>
        <taxon>Cytophagales</taxon>
        <taxon>Spirosomataceae</taxon>
        <taxon>Arundinibacter</taxon>
    </lineage>
</organism>
<feature type="transmembrane region" description="Helical" evidence="6">
    <location>
        <begin position="216"/>
        <end position="235"/>
    </location>
</feature>
<dbReference type="AlphaFoldDB" id="A0A4R4K8Z6"/>
<dbReference type="InterPro" id="IPR000620">
    <property type="entry name" value="EamA_dom"/>
</dbReference>
<evidence type="ECO:0000259" key="7">
    <source>
        <dbReference type="Pfam" id="PF00892"/>
    </source>
</evidence>
<sequence>MKKNPPLSAYLQLHFLVLIWGFTAILGLLVSIAPTSLVFFRTSLAVAGLALFIWIRGKSFRVEPAQIVRMMLVGLLLSAHWILFFASARISTASVCLAGMSTTSLWTSLVEPLVNRQRVRPLEVFLGLVAVAGLYLVFRFEFDHALGLVLALGSAFLAALFTVANSHFVKKTDAFVITFYEMIGASIGSFLCMLLFESLALNNGLPLWPKTSDWPWILILAWVCTVYAYSMGTHLMKEFSAYMVNLTVNLEPVYGIALAFFIFGEKERMKPGFYLGTLVILLAVVLYPILQRKKQTTG</sequence>
<feature type="domain" description="EamA" evidence="7">
    <location>
        <begin position="10"/>
        <end position="138"/>
    </location>
</feature>